<feature type="compositionally biased region" description="Basic and acidic residues" evidence="1">
    <location>
        <begin position="118"/>
        <end position="129"/>
    </location>
</feature>
<feature type="domain" description="DUF6824" evidence="2">
    <location>
        <begin position="40"/>
        <end position="121"/>
    </location>
</feature>
<dbReference type="Pfam" id="PF20710">
    <property type="entry name" value="DUF6824"/>
    <property type="match status" value="1"/>
</dbReference>
<evidence type="ECO:0000313" key="3">
    <source>
        <dbReference type="EMBL" id="CAB9512423.1"/>
    </source>
</evidence>
<dbReference type="EMBL" id="CAICTM010000535">
    <property type="protein sequence ID" value="CAB9512423.1"/>
    <property type="molecule type" value="Genomic_DNA"/>
</dbReference>
<proteinExistence type="predicted"/>
<comment type="caution">
    <text evidence="3">The sequence shown here is derived from an EMBL/GenBank/DDBJ whole genome shotgun (WGS) entry which is preliminary data.</text>
</comment>
<feature type="compositionally biased region" description="Basic residues" evidence="1">
    <location>
        <begin position="130"/>
        <end position="140"/>
    </location>
</feature>
<evidence type="ECO:0000313" key="4">
    <source>
        <dbReference type="Proteomes" id="UP001153069"/>
    </source>
</evidence>
<reference evidence="3" key="1">
    <citation type="submission" date="2020-06" db="EMBL/GenBank/DDBJ databases">
        <authorList>
            <consortium name="Plant Systems Biology data submission"/>
        </authorList>
    </citation>
    <scope>NUCLEOTIDE SEQUENCE</scope>
    <source>
        <strain evidence="3">D6</strain>
    </source>
</reference>
<gene>
    <name evidence="3" type="ORF">SEMRO_536_G162060.1</name>
</gene>
<organism evidence="3 4">
    <name type="scientific">Seminavis robusta</name>
    <dbReference type="NCBI Taxonomy" id="568900"/>
    <lineage>
        <taxon>Eukaryota</taxon>
        <taxon>Sar</taxon>
        <taxon>Stramenopiles</taxon>
        <taxon>Ochrophyta</taxon>
        <taxon>Bacillariophyta</taxon>
        <taxon>Bacillariophyceae</taxon>
        <taxon>Bacillariophycidae</taxon>
        <taxon>Naviculales</taxon>
        <taxon>Naviculaceae</taxon>
        <taxon>Seminavis</taxon>
    </lineage>
</organism>
<dbReference type="Proteomes" id="UP001153069">
    <property type="component" value="Unassembled WGS sequence"/>
</dbReference>
<dbReference type="InterPro" id="IPR049227">
    <property type="entry name" value="DUF6824"/>
</dbReference>
<feature type="region of interest" description="Disordered" evidence="1">
    <location>
        <begin position="118"/>
        <end position="152"/>
    </location>
</feature>
<dbReference type="OrthoDB" id="47584at2759"/>
<protein>
    <recommendedName>
        <fullName evidence="2">DUF6824 domain-containing protein</fullName>
    </recommendedName>
</protein>
<name>A0A9N8HEV7_9STRA</name>
<keyword evidence="4" id="KW-1185">Reference proteome</keyword>
<feature type="compositionally biased region" description="Polar residues" evidence="1">
    <location>
        <begin position="1"/>
        <end position="14"/>
    </location>
</feature>
<accession>A0A9N8HEV7</accession>
<feature type="region of interest" description="Disordered" evidence="1">
    <location>
        <begin position="1"/>
        <end position="22"/>
    </location>
</feature>
<evidence type="ECO:0000256" key="1">
    <source>
        <dbReference type="SAM" id="MobiDB-lite"/>
    </source>
</evidence>
<sequence>MSNTADNSQGFNTTHNDDSEPPIVPVLLAGKGILQPEPDDIICGRGKSIAHKGNAKFRELINAKKDEYQAARRREDKTRLTMEIVRELRQSSRFLLKDPKLQLWFEVGEEYMKEKVSHALRSRPSEERRRRLKPKKKTVRKQTQSPAVEEAADSLIREQQALLKAMIEREGGAGNGTTIGCASLE</sequence>
<dbReference type="AlphaFoldDB" id="A0A9N8HEV7"/>
<evidence type="ECO:0000259" key="2">
    <source>
        <dbReference type="Pfam" id="PF20710"/>
    </source>
</evidence>